<dbReference type="CDD" id="cd03146">
    <property type="entry name" value="GAT1_Peptidase_E"/>
    <property type="match status" value="1"/>
</dbReference>
<keyword evidence="4" id="KW-0720">Serine protease</keyword>
<dbReference type="RefSeq" id="WP_379864026.1">
    <property type="nucleotide sequence ID" value="NZ_JBHTBW010000017.1"/>
</dbReference>
<comment type="caution">
    <text evidence="5">The sequence shown here is derived from an EMBL/GenBank/DDBJ whole genome shotgun (WGS) entry which is preliminary data.</text>
</comment>
<comment type="similarity">
    <text evidence="1">Belongs to the peptidase S51 family.</text>
</comment>
<name>A0ABW2RIG8_9BACL</name>
<dbReference type="Pfam" id="PF03575">
    <property type="entry name" value="Peptidase_S51"/>
    <property type="match status" value="1"/>
</dbReference>
<evidence type="ECO:0000256" key="1">
    <source>
        <dbReference type="ARBA" id="ARBA00006534"/>
    </source>
</evidence>
<dbReference type="PANTHER" id="PTHR20842">
    <property type="entry name" value="PROTEASE S51 ALPHA-ASPARTYL DIPEPTIDASE"/>
    <property type="match status" value="1"/>
</dbReference>
<dbReference type="Gene3D" id="3.40.50.880">
    <property type="match status" value="1"/>
</dbReference>
<evidence type="ECO:0000256" key="3">
    <source>
        <dbReference type="ARBA" id="ARBA00022801"/>
    </source>
</evidence>
<keyword evidence="3" id="KW-0378">Hydrolase</keyword>
<dbReference type="InterPro" id="IPR029062">
    <property type="entry name" value="Class_I_gatase-like"/>
</dbReference>
<proteinExistence type="inferred from homology"/>
<keyword evidence="6" id="KW-1185">Reference proteome</keyword>
<evidence type="ECO:0000256" key="2">
    <source>
        <dbReference type="ARBA" id="ARBA00022670"/>
    </source>
</evidence>
<dbReference type="Proteomes" id="UP001596500">
    <property type="component" value="Unassembled WGS sequence"/>
</dbReference>
<evidence type="ECO:0000313" key="5">
    <source>
        <dbReference type="EMBL" id="MFC7440744.1"/>
    </source>
</evidence>
<organism evidence="5 6">
    <name type="scientific">Laceyella putida</name>
    <dbReference type="NCBI Taxonomy" id="110101"/>
    <lineage>
        <taxon>Bacteria</taxon>
        <taxon>Bacillati</taxon>
        <taxon>Bacillota</taxon>
        <taxon>Bacilli</taxon>
        <taxon>Bacillales</taxon>
        <taxon>Thermoactinomycetaceae</taxon>
        <taxon>Laceyella</taxon>
    </lineage>
</organism>
<evidence type="ECO:0000313" key="6">
    <source>
        <dbReference type="Proteomes" id="UP001596500"/>
    </source>
</evidence>
<sequence length="245" mass="27080">MRRKRQIIAMGGGGFSMEPKNPLLDRYILAQTGVAKPRICFVPTASGDARSYIRRFTRFFAKEACHPTHLSLFRAEVTDLCDFILSQDVIYVGGGNTRNMLVLWREWGIDEILREAWRQGVVLAGLSAGANCWFASCVTDSNLGGLSALPALGLLEGSFCPHYDSEASWRTSYHRLLRSGLIKPGWACDDGVALHYVDEGLHAIVSSREHAFAYQVGLVDGKVNESKVTPRYLGDQNEKTPLGAE</sequence>
<protein>
    <submittedName>
        <fullName evidence="5">Type 1 glutamine amidotransferase-like domain-containing protein</fullName>
    </submittedName>
</protein>
<dbReference type="EMBL" id="JBHTBW010000017">
    <property type="protein sequence ID" value="MFC7440744.1"/>
    <property type="molecule type" value="Genomic_DNA"/>
</dbReference>
<dbReference type="SUPFAM" id="SSF52317">
    <property type="entry name" value="Class I glutamine amidotransferase-like"/>
    <property type="match status" value="1"/>
</dbReference>
<dbReference type="InterPro" id="IPR005320">
    <property type="entry name" value="Peptidase_S51"/>
</dbReference>
<dbReference type="PANTHER" id="PTHR20842:SF0">
    <property type="entry name" value="ALPHA-ASPARTYL DIPEPTIDASE"/>
    <property type="match status" value="1"/>
</dbReference>
<keyword evidence="2" id="KW-0645">Protease</keyword>
<gene>
    <name evidence="5" type="ORF">ACFQNG_06225</name>
</gene>
<evidence type="ECO:0000256" key="4">
    <source>
        <dbReference type="ARBA" id="ARBA00022825"/>
    </source>
</evidence>
<accession>A0ABW2RIG8</accession>
<reference evidence="6" key="1">
    <citation type="journal article" date="2019" name="Int. J. Syst. Evol. Microbiol.">
        <title>The Global Catalogue of Microorganisms (GCM) 10K type strain sequencing project: providing services to taxonomists for standard genome sequencing and annotation.</title>
        <authorList>
            <consortium name="The Broad Institute Genomics Platform"/>
            <consortium name="The Broad Institute Genome Sequencing Center for Infectious Disease"/>
            <person name="Wu L."/>
            <person name="Ma J."/>
        </authorList>
    </citation>
    <scope>NUCLEOTIDE SEQUENCE [LARGE SCALE GENOMIC DNA]</scope>
    <source>
        <strain evidence="6">CGMCC 1.12942</strain>
    </source>
</reference>